<dbReference type="InterPro" id="IPR004843">
    <property type="entry name" value="Calcineurin-like_PHP"/>
</dbReference>
<dbReference type="RefSeq" id="WP_015590334.1">
    <property type="nucleotide sequence ID" value="NC_021169.1"/>
</dbReference>
<name>N0BKK4_9EURY</name>
<dbReference type="Gene3D" id="3.60.21.10">
    <property type="match status" value="1"/>
</dbReference>
<evidence type="ECO:0000313" key="3">
    <source>
        <dbReference type="Proteomes" id="UP000013307"/>
    </source>
</evidence>
<dbReference type="InterPro" id="IPR029052">
    <property type="entry name" value="Metallo-depent_PP-like"/>
</dbReference>
<dbReference type="Proteomes" id="UP000013307">
    <property type="component" value="Chromosome"/>
</dbReference>
<dbReference type="eggNOG" id="arCOG01145">
    <property type="taxonomic scope" value="Archaea"/>
</dbReference>
<protein>
    <submittedName>
        <fullName evidence="2">Putative phosphoesterase, related to the Icc protein</fullName>
    </submittedName>
</protein>
<dbReference type="AlphaFoldDB" id="N0BKK4"/>
<dbReference type="GO" id="GO:0016787">
    <property type="term" value="F:hydrolase activity"/>
    <property type="evidence" value="ECO:0007669"/>
    <property type="project" value="InterPro"/>
</dbReference>
<dbReference type="GeneID" id="15392361"/>
<feature type="domain" description="Calcineurin-like phosphoesterase" evidence="1">
    <location>
        <begin position="1"/>
        <end position="170"/>
    </location>
</feature>
<evidence type="ECO:0000259" key="1">
    <source>
        <dbReference type="Pfam" id="PF00149"/>
    </source>
</evidence>
<dbReference type="PANTHER" id="PTHR37523:SF1">
    <property type="entry name" value="CALCINEURIN-LIKE PHOSPHOESTERASE DOMAIN-CONTAINING PROTEIN"/>
    <property type="match status" value="1"/>
</dbReference>
<dbReference type="HOGENOM" id="CLU_041441_5_0_2"/>
<keyword evidence="3" id="KW-1185">Reference proteome</keyword>
<dbReference type="OrthoDB" id="50367at2157"/>
<sequence>MRVLILSDIHSRFDVLKRILESVDVDCCFICGDLSDFRAEDVFVISEILSEVGLKCYCVHGNCDPEEAIDYIEQSGMINLHCKSLPFENYTLHGVGGSNYTPFLTPSEYSNEEMWSFVENFIYGERNILISHCPPKGILDMTYSGINAGCEVIRSIMEKFDYIFCGHIHEAKGMYKNGTLVLNPGSVISGSFAVWDMNSNSFELKNVKDFKNFRSI</sequence>
<accession>N0BKK4</accession>
<dbReference type="Pfam" id="PF00149">
    <property type="entry name" value="Metallophos"/>
    <property type="match status" value="1"/>
</dbReference>
<dbReference type="KEGG" id="ast:Asulf_00718"/>
<gene>
    <name evidence="2" type="ORF">Asulf_00718</name>
</gene>
<evidence type="ECO:0000313" key="2">
    <source>
        <dbReference type="EMBL" id="AGK60735.1"/>
    </source>
</evidence>
<reference evidence="2 3" key="1">
    <citation type="journal article" date="2013" name="Genome Announc.">
        <title>Complete Genome Sequence of the Thermophilic and Facultatively Chemolithoautotrophic Sulfate Reducer Archaeoglobus sulfaticallidus Strain PM70-1T.</title>
        <authorList>
            <person name="Stokke R."/>
            <person name="Hocking W.P."/>
            <person name="Steinsbu B.O."/>
            <person name="Steen I.H."/>
        </authorList>
    </citation>
    <scope>NUCLEOTIDE SEQUENCE [LARGE SCALE GENOMIC DNA]</scope>
    <source>
        <strain evidence="2">PM70-1</strain>
    </source>
</reference>
<proteinExistence type="predicted"/>
<organism evidence="2 3">
    <name type="scientific">Archaeoglobus sulfaticallidus PM70-1</name>
    <dbReference type="NCBI Taxonomy" id="387631"/>
    <lineage>
        <taxon>Archaea</taxon>
        <taxon>Methanobacteriati</taxon>
        <taxon>Methanobacteriota</taxon>
        <taxon>Archaeoglobi</taxon>
        <taxon>Archaeoglobales</taxon>
        <taxon>Archaeoglobaceae</taxon>
        <taxon>Archaeoglobus</taxon>
    </lineage>
</organism>
<dbReference type="STRING" id="387631.Asulf_00718"/>
<dbReference type="SUPFAM" id="SSF56300">
    <property type="entry name" value="Metallo-dependent phosphatases"/>
    <property type="match status" value="1"/>
</dbReference>
<dbReference type="PANTHER" id="PTHR37523">
    <property type="entry name" value="METALLOPHOSPHOESTERASE"/>
    <property type="match status" value="1"/>
</dbReference>
<dbReference type="EMBL" id="CP005290">
    <property type="protein sequence ID" value="AGK60735.1"/>
    <property type="molecule type" value="Genomic_DNA"/>
</dbReference>